<gene>
    <name evidence="2" type="ORF">J1C47_18685</name>
</gene>
<comment type="caution">
    <text evidence="2">The sequence shown here is derived from an EMBL/GenBank/DDBJ whole genome shotgun (WGS) entry which is preliminary data.</text>
</comment>
<dbReference type="Proteomes" id="UP000664288">
    <property type="component" value="Unassembled WGS sequence"/>
</dbReference>
<dbReference type="InterPro" id="IPR035093">
    <property type="entry name" value="RelE/ParE_toxin_dom_sf"/>
</dbReference>
<dbReference type="InterPro" id="IPR007712">
    <property type="entry name" value="RelE/ParE_toxin"/>
</dbReference>
<dbReference type="EMBL" id="JAFMPY010000024">
    <property type="protein sequence ID" value="MBO0905675.1"/>
    <property type="molecule type" value="Genomic_DNA"/>
</dbReference>
<proteinExistence type="predicted"/>
<organism evidence="2 3">
    <name type="scientific">Jiella sonneratiae</name>
    <dbReference type="NCBI Taxonomy" id="2816856"/>
    <lineage>
        <taxon>Bacteria</taxon>
        <taxon>Pseudomonadati</taxon>
        <taxon>Pseudomonadota</taxon>
        <taxon>Alphaproteobacteria</taxon>
        <taxon>Hyphomicrobiales</taxon>
        <taxon>Aurantimonadaceae</taxon>
        <taxon>Jiella</taxon>
    </lineage>
</organism>
<dbReference type="Pfam" id="PF05016">
    <property type="entry name" value="ParE_toxin"/>
    <property type="match status" value="1"/>
</dbReference>
<reference evidence="2 3" key="1">
    <citation type="submission" date="2021-03" db="EMBL/GenBank/DDBJ databases">
        <title>Whole genome sequence of Jiella sp. MQZ13P-4.</title>
        <authorList>
            <person name="Tuo L."/>
        </authorList>
    </citation>
    <scope>NUCLEOTIDE SEQUENCE [LARGE SCALE GENOMIC DNA]</scope>
    <source>
        <strain evidence="2 3">MQZ13P-4</strain>
    </source>
</reference>
<evidence type="ECO:0000313" key="2">
    <source>
        <dbReference type="EMBL" id="MBO0905675.1"/>
    </source>
</evidence>
<keyword evidence="1" id="KW-1277">Toxin-antitoxin system</keyword>
<keyword evidence="3" id="KW-1185">Reference proteome</keyword>
<sequence>MTRPRQIRSERSVSTRSSPTCVRGTQIAWRGTIETACRRFSPEALQDLRDLYDFVADRAGPAVAIRYVERIETSCRAMATAAERGQRRDDIRPGLRIVGFERRVIRFPADHVVMPETTTLIRRAGLIRAPPLIERISYDDRLQGLGIAGPDPAPVLWRPGLGEIVRLTGWRAG</sequence>
<name>A0ABS3J7M8_9HYPH</name>
<evidence type="ECO:0000313" key="3">
    <source>
        <dbReference type="Proteomes" id="UP000664288"/>
    </source>
</evidence>
<dbReference type="Gene3D" id="3.30.2310.20">
    <property type="entry name" value="RelE-like"/>
    <property type="match status" value="1"/>
</dbReference>
<accession>A0ABS3J7M8</accession>
<protein>
    <submittedName>
        <fullName evidence="2">Type II toxin-antitoxin system RelE/ParE family toxin</fullName>
    </submittedName>
</protein>
<evidence type="ECO:0000256" key="1">
    <source>
        <dbReference type="ARBA" id="ARBA00022649"/>
    </source>
</evidence>